<gene>
    <name evidence="1" type="ORF">HELGO_WM40901</name>
</gene>
<dbReference type="EMBL" id="CACVAV010000219">
    <property type="protein sequence ID" value="CAA6813470.1"/>
    <property type="molecule type" value="Genomic_DNA"/>
</dbReference>
<reference evidence="1" key="1">
    <citation type="submission" date="2020-01" db="EMBL/GenBank/DDBJ databases">
        <authorList>
            <person name="Meier V. D."/>
            <person name="Meier V D."/>
        </authorList>
    </citation>
    <scope>NUCLEOTIDE SEQUENCE</scope>
    <source>
        <strain evidence="1">HLG_WM_MAG_08</strain>
    </source>
</reference>
<organism evidence="1">
    <name type="scientific">uncultured Thiotrichaceae bacterium</name>
    <dbReference type="NCBI Taxonomy" id="298394"/>
    <lineage>
        <taxon>Bacteria</taxon>
        <taxon>Pseudomonadati</taxon>
        <taxon>Pseudomonadota</taxon>
        <taxon>Gammaproteobacteria</taxon>
        <taxon>Thiotrichales</taxon>
        <taxon>Thiotrichaceae</taxon>
        <taxon>environmental samples</taxon>
    </lineage>
</organism>
<proteinExistence type="predicted"/>
<feature type="non-terminal residue" evidence="1">
    <location>
        <position position="1"/>
    </location>
</feature>
<accession>A0A6S6SY88</accession>
<protein>
    <submittedName>
        <fullName evidence="1">Uncharacterized protein</fullName>
    </submittedName>
</protein>
<evidence type="ECO:0000313" key="1">
    <source>
        <dbReference type="EMBL" id="CAA6813470.1"/>
    </source>
</evidence>
<sequence length="36" mass="3915">GDCSDRFLTNGDIDAMRTAANKAFGVHIPLIEPCEH</sequence>
<name>A0A6S6SY88_9GAMM</name>
<dbReference type="AlphaFoldDB" id="A0A6S6SY88"/>